<keyword evidence="6" id="KW-1185">Reference proteome</keyword>
<dbReference type="PROSITE" id="PS50943">
    <property type="entry name" value="HTH_CROC1"/>
    <property type="match status" value="1"/>
</dbReference>
<evidence type="ECO:0000313" key="5">
    <source>
        <dbReference type="EMBL" id="ORB15904.1"/>
    </source>
</evidence>
<evidence type="ECO:0000259" key="3">
    <source>
        <dbReference type="PROSITE" id="PS50943"/>
    </source>
</evidence>
<dbReference type="Proteomes" id="UP000192374">
    <property type="component" value="Unassembled WGS sequence"/>
</dbReference>
<dbReference type="PANTHER" id="PTHR46558:SF4">
    <property type="entry name" value="DNA-BIDING PHAGE PROTEIN"/>
    <property type="match status" value="1"/>
</dbReference>
<dbReference type="AlphaFoldDB" id="A0A7I7PA48"/>
<dbReference type="PANTHER" id="PTHR46558">
    <property type="entry name" value="TRACRIPTIONAL REGULATORY PROTEIN-RELATED-RELATED"/>
    <property type="match status" value="1"/>
</dbReference>
<dbReference type="GO" id="GO:0003677">
    <property type="term" value="F:DNA binding"/>
    <property type="evidence" value="ECO:0007669"/>
    <property type="project" value="UniProtKB-KW"/>
</dbReference>
<evidence type="ECO:0000313" key="4">
    <source>
        <dbReference type="EMBL" id="BBY05444.1"/>
    </source>
</evidence>
<feature type="region of interest" description="Disordered" evidence="2">
    <location>
        <begin position="164"/>
        <end position="185"/>
    </location>
</feature>
<feature type="domain" description="HTH cro/C1-type" evidence="3">
    <location>
        <begin position="15"/>
        <end position="69"/>
    </location>
</feature>
<dbReference type="SUPFAM" id="SSF47413">
    <property type="entry name" value="lambda repressor-like DNA-binding domains"/>
    <property type="match status" value="1"/>
</dbReference>
<protein>
    <recommendedName>
        <fullName evidence="3">HTH cro/C1-type domain-containing protein</fullName>
    </recommendedName>
</protein>
<reference evidence="5 6" key="1">
    <citation type="submission" date="2017-02" db="EMBL/GenBank/DDBJ databases">
        <title>The new phylogeny of genus Mycobacterium.</title>
        <authorList>
            <person name="Tortoli E."/>
            <person name="Trovato A."/>
            <person name="Cirillo D.M."/>
        </authorList>
    </citation>
    <scope>NUCLEOTIDE SEQUENCE [LARGE SCALE GENOMIC DNA]</scope>
    <source>
        <strain evidence="5 6">DSM 45145</strain>
    </source>
</reference>
<dbReference type="InterPro" id="IPR001387">
    <property type="entry name" value="Cro/C1-type_HTH"/>
</dbReference>
<reference evidence="4" key="3">
    <citation type="submission" date="2020-02" db="EMBL/GenBank/DDBJ databases">
        <authorList>
            <person name="Matsumoto Y."/>
            <person name="Motooka D."/>
            <person name="Nakamura S."/>
        </authorList>
    </citation>
    <scope>NUCLEOTIDE SEQUENCE</scope>
    <source>
        <strain evidence="4">JCM 16367</strain>
    </source>
</reference>
<sequence length="185" mass="21193">MATHKRENDLFSQRVKSERESRGWTQRQFAEMLGWHWTTAAKVENGQRSVRVDEAAMIADLFGVSLDVLLGRKANLRTDVAYILRSMQQDASKAAHEIGGLLDDIQDWFMELEAARGVQVVPRSDVTPEMTREHTMWQPLGSAVGTVLRDLHSARDALHEIARFEPRHDTGRRRSEKRNRSNDKS</sequence>
<gene>
    <name evidence="5" type="ORF">BST37_08335</name>
    <name evidence="4" type="ORF">MNVI_07620</name>
</gene>
<dbReference type="KEGG" id="mnv:MNVI_07620"/>
<dbReference type="Gene3D" id="1.10.260.40">
    <property type="entry name" value="lambda repressor-like DNA-binding domains"/>
    <property type="match status" value="1"/>
</dbReference>
<dbReference type="RefSeq" id="WP_083087227.1">
    <property type="nucleotide sequence ID" value="NZ_AP022583.1"/>
</dbReference>
<evidence type="ECO:0000313" key="6">
    <source>
        <dbReference type="Proteomes" id="UP000192374"/>
    </source>
</evidence>
<proteinExistence type="predicted"/>
<dbReference type="SMART" id="SM00530">
    <property type="entry name" value="HTH_XRE"/>
    <property type="match status" value="1"/>
</dbReference>
<accession>A0A7I7PA48</accession>
<dbReference type="Pfam" id="PF01381">
    <property type="entry name" value="HTH_3"/>
    <property type="match status" value="1"/>
</dbReference>
<evidence type="ECO:0000256" key="1">
    <source>
        <dbReference type="ARBA" id="ARBA00023125"/>
    </source>
</evidence>
<reference evidence="4 7" key="2">
    <citation type="journal article" date="2019" name="Emerg. Microbes Infect.">
        <title>Comprehensive subspecies identification of 175 nontuberculous mycobacteria species based on 7547 genomic profiles.</title>
        <authorList>
            <person name="Matsumoto Y."/>
            <person name="Kinjo T."/>
            <person name="Motooka D."/>
            <person name="Nabeya D."/>
            <person name="Jung N."/>
            <person name="Uechi K."/>
            <person name="Horii T."/>
            <person name="Iida T."/>
            <person name="Fujita J."/>
            <person name="Nakamura S."/>
        </authorList>
    </citation>
    <scope>NUCLEOTIDE SEQUENCE [LARGE SCALE GENOMIC DNA]</scope>
    <source>
        <strain evidence="4 7">JCM 16367</strain>
    </source>
</reference>
<keyword evidence="1" id="KW-0238">DNA-binding</keyword>
<evidence type="ECO:0000313" key="7">
    <source>
        <dbReference type="Proteomes" id="UP000466894"/>
    </source>
</evidence>
<organism evidence="4 7">
    <name type="scientific">Mycobacterium noviomagense</name>
    <dbReference type="NCBI Taxonomy" id="459858"/>
    <lineage>
        <taxon>Bacteria</taxon>
        <taxon>Bacillati</taxon>
        <taxon>Actinomycetota</taxon>
        <taxon>Actinomycetes</taxon>
        <taxon>Mycobacteriales</taxon>
        <taxon>Mycobacteriaceae</taxon>
        <taxon>Mycobacterium</taxon>
    </lineage>
</organism>
<dbReference type="OrthoDB" id="4158323at2"/>
<dbReference type="EMBL" id="MVIC01000010">
    <property type="protein sequence ID" value="ORB15904.1"/>
    <property type="molecule type" value="Genomic_DNA"/>
</dbReference>
<dbReference type="InterPro" id="IPR010982">
    <property type="entry name" value="Lambda_DNA-bd_dom_sf"/>
</dbReference>
<name>A0A7I7PA48_9MYCO</name>
<evidence type="ECO:0000256" key="2">
    <source>
        <dbReference type="SAM" id="MobiDB-lite"/>
    </source>
</evidence>
<dbReference type="EMBL" id="AP022583">
    <property type="protein sequence ID" value="BBY05444.1"/>
    <property type="molecule type" value="Genomic_DNA"/>
</dbReference>
<dbReference type="CDD" id="cd00093">
    <property type="entry name" value="HTH_XRE"/>
    <property type="match status" value="1"/>
</dbReference>
<dbReference type="Proteomes" id="UP000466894">
    <property type="component" value="Chromosome"/>
</dbReference>